<evidence type="ECO:0000256" key="3">
    <source>
        <dbReference type="ARBA" id="ARBA00022475"/>
    </source>
</evidence>
<protein>
    <recommendedName>
        <fullName evidence="8">Regulator of SigK</fullName>
    </recommendedName>
    <alternativeName>
        <fullName evidence="7">Sigma-K anti-sigma factor RskA</fullName>
    </alternativeName>
</protein>
<keyword evidence="4" id="KW-0812">Transmembrane</keyword>
<dbReference type="PANTHER" id="PTHR37461:SF1">
    <property type="entry name" value="ANTI-SIGMA-K FACTOR RSKA"/>
    <property type="match status" value="1"/>
</dbReference>
<evidence type="ECO:0000256" key="6">
    <source>
        <dbReference type="ARBA" id="ARBA00023136"/>
    </source>
</evidence>
<accession>A0A2A2SCB2</accession>
<dbReference type="InterPro" id="IPR018764">
    <property type="entry name" value="RskA_C"/>
</dbReference>
<evidence type="ECO:0000256" key="1">
    <source>
        <dbReference type="ARBA" id="ARBA00004167"/>
    </source>
</evidence>
<comment type="caution">
    <text evidence="10">The sequence shown here is derived from an EMBL/GenBank/DDBJ whole genome shotgun (WGS) entry which is preliminary data.</text>
</comment>
<dbReference type="GO" id="GO:0016989">
    <property type="term" value="F:sigma factor antagonist activity"/>
    <property type="evidence" value="ECO:0007669"/>
    <property type="project" value="TreeGrafter"/>
</dbReference>
<dbReference type="GO" id="GO:0005886">
    <property type="term" value="C:plasma membrane"/>
    <property type="evidence" value="ECO:0007669"/>
    <property type="project" value="UniProtKB-SubCell"/>
</dbReference>
<dbReference type="RefSeq" id="WP_095998678.1">
    <property type="nucleotide sequence ID" value="NZ_NSLI01000004.1"/>
</dbReference>
<organism evidence="10 11">
    <name type="scientific">Sphingomonas lenta</name>
    <dbReference type="NCBI Taxonomy" id="1141887"/>
    <lineage>
        <taxon>Bacteria</taxon>
        <taxon>Pseudomonadati</taxon>
        <taxon>Pseudomonadota</taxon>
        <taxon>Alphaproteobacteria</taxon>
        <taxon>Sphingomonadales</taxon>
        <taxon>Sphingomonadaceae</taxon>
        <taxon>Sphingomonas</taxon>
    </lineage>
</organism>
<proteinExistence type="predicted"/>
<dbReference type="Pfam" id="PF10099">
    <property type="entry name" value="RskA_C"/>
    <property type="match status" value="1"/>
</dbReference>
<evidence type="ECO:0000313" key="10">
    <source>
        <dbReference type="EMBL" id="PAX06853.1"/>
    </source>
</evidence>
<gene>
    <name evidence="10" type="ORF">CKY28_12290</name>
</gene>
<comment type="subcellular location">
    <subcellularLocation>
        <location evidence="2">Cell membrane</location>
    </subcellularLocation>
    <subcellularLocation>
        <location evidence="1">Membrane</location>
        <topology evidence="1">Single-pass membrane protein</topology>
    </subcellularLocation>
</comment>
<name>A0A2A2SCB2_9SPHN</name>
<dbReference type="Gene3D" id="1.10.10.1320">
    <property type="entry name" value="Anti-sigma factor, zinc-finger domain"/>
    <property type="match status" value="1"/>
</dbReference>
<dbReference type="PANTHER" id="PTHR37461">
    <property type="entry name" value="ANTI-SIGMA-K FACTOR RSKA"/>
    <property type="match status" value="1"/>
</dbReference>
<dbReference type="InterPro" id="IPR051474">
    <property type="entry name" value="Anti-sigma-K/W_factor"/>
</dbReference>
<evidence type="ECO:0000313" key="11">
    <source>
        <dbReference type="Proteomes" id="UP000218151"/>
    </source>
</evidence>
<dbReference type="EMBL" id="NSLI01000004">
    <property type="protein sequence ID" value="PAX06853.1"/>
    <property type="molecule type" value="Genomic_DNA"/>
</dbReference>
<evidence type="ECO:0000256" key="2">
    <source>
        <dbReference type="ARBA" id="ARBA00004236"/>
    </source>
</evidence>
<dbReference type="OrthoDB" id="9816387at2"/>
<evidence type="ECO:0000256" key="5">
    <source>
        <dbReference type="ARBA" id="ARBA00022989"/>
    </source>
</evidence>
<feature type="domain" description="Anti-sigma K factor RskA C-terminal" evidence="9">
    <location>
        <begin position="94"/>
        <end position="229"/>
    </location>
</feature>
<keyword evidence="5" id="KW-1133">Transmembrane helix</keyword>
<dbReference type="GO" id="GO:0006417">
    <property type="term" value="P:regulation of translation"/>
    <property type="evidence" value="ECO:0007669"/>
    <property type="project" value="TreeGrafter"/>
</dbReference>
<evidence type="ECO:0000256" key="8">
    <source>
        <dbReference type="ARBA" id="ARBA00030803"/>
    </source>
</evidence>
<sequence length="238" mass="23888">MTPEERSVLAGEFALGVLDGPERAQALRLLVADPGFAREVERWREHFAVWFAEFGEVEPDPGLEERILGALPGGAANDDAGRAVRLWRAVAGGASLAAAGLLAALLLQPERAAPPAPPRPAPAAPAPLVAALDPTPDAGGTLDAPLAAVFDRATGTLTLASAVDVPAGRAAELWTIAGDGVPRSLGVLGTGNRLTVRPEARGRLAAGVVLAVSVEPPGGSPTGSPTGPVVATGALSAV</sequence>
<dbReference type="InterPro" id="IPR041916">
    <property type="entry name" value="Anti_sigma_zinc_sf"/>
</dbReference>
<dbReference type="AlphaFoldDB" id="A0A2A2SCB2"/>
<keyword evidence="11" id="KW-1185">Reference proteome</keyword>
<evidence type="ECO:0000259" key="9">
    <source>
        <dbReference type="Pfam" id="PF10099"/>
    </source>
</evidence>
<evidence type="ECO:0000256" key="4">
    <source>
        <dbReference type="ARBA" id="ARBA00022692"/>
    </source>
</evidence>
<reference evidence="11" key="1">
    <citation type="submission" date="2017-09" db="EMBL/GenBank/DDBJ databases">
        <authorList>
            <person name="Feng G."/>
            <person name="Zhu H."/>
        </authorList>
    </citation>
    <scope>NUCLEOTIDE SEQUENCE [LARGE SCALE GENOMIC DNA]</scope>
    <source>
        <strain evidence="11">1PNM-20</strain>
    </source>
</reference>
<keyword evidence="3" id="KW-1003">Cell membrane</keyword>
<keyword evidence="6" id="KW-0472">Membrane</keyword>
<evidence type="ECO:0000256" key="7">
    <source>
        <dbReference type="ARBA" id="ARBA00029829"/>
    </source>
</evidence>
<dbReference type="Proteomes" id="UP000218151">
    <property type="component" value="Unassembled WGS sequence"/>
</dbReference>